<dbReference type="SUPFAM" id="SSF47384">
    <property type="entry name" value="Homodimeric domain of signal transducing histidine kinase"/>
    <property type="match status" value="1"/>
</dbReference>
<dbReference type="InterPro" id="IPR003661">
    <property type="entry name" value="HisK_dim/P_dom"/>
</dbReference>
<comment type="subcellular location">
    <subcellularLocation>
        <location evidence="2">Membrane</location>
    </subcellularLocation>
</comment>
<dbReference type="RefSeq" id="WP_203324921.1">
    <property type="nucleotide sequence ID" value="NZ_CP069213.1"/>
</dbReference>
<dbReference type="SMART" id="SM00387">
    <property type="entry name" value="HATPase_c"/>
    <property type="match status" value="1"/>
</dbReference>
<dbReference type="SMART" id="SM00304">
    <property type="entry name" value="HAMP"/>
    <property type="match status" value="1"/>
</dbReference>
<dbReference type="InterPro" id="IPR050428">
    <property type="entry name" value="TCS_sensor_his_kinase"/>
</dbReference>
<evidence type="ECO:0000256" key="8">
    <source>
        <dbReference type="ARBA" id="ARBA00022777"/>
    </source>
</evidence>
<evidence type="ECO:0000256" key="3">
    <source>
        <dbReference type="ARBA" id="ARBA00012438"/>
    </source>
</evidence>
<keyword evidence="10 12" id="KW-1133">Transmembrane helix</keyword>
<sequence length="445" mass="49913">MISIRAKLSLWLTGLVIVSTIIGLFLFESMLRQAFHDSIINRLEEDLEHVILATHMQDGDIGIDPSMLSGFYRPAYSGRYYQLNLPDEVIRSRSLWDQQLSIMPLAPSETRVWQARGPKNHDMQLLSVGLKSQNGEIQATLTVAQDLSIGRRVFSEIYGTKLMVNLGMLLAMITGIFLVLRQSFKPLRKIKEALSRLRDGDIDRLALDSIPAELHPLAATYNELLEYTGKQIARSRNNLGNLSHGLKTPLAVMQQQVETLGLSDPEMAEAMQQQLELIRKMIERKLAAARVTGDMLPAAQMQIPRDLDSLTNTLNKVHRHKDIHFSIDIARGLHRLPIHREDGMELIGNLLDNACKWAKGEVSLRLYPLDNRLWLDIEDDGPGVADDALSQLTERGKRLDEAVMGHGIGLSIVKEICEQYELKLDFSRGGRLGGLKVTIGFALTS</sequence>
<keyword evidence="9" id="KW-0067">ATP-binding</keyword>
<organism evidence="15 16">
    <name type="scientific">Shewanella litorisediminis</name>
    <dbReference type="NCBI Taxonomy" id="1173586"/>
    <lineage>
        <taxon>Bacteria</taxon>
        <taxon>Pseudomonadati</taxon>
        <taxon>Pseudomonadota</taxon>
        <taxon>Gammaproteobacteria</taxon>
        <taxon>Alteromonadales</taxon>
        <taxon>Shewanellaceae</taxon>
        <taxon>Shewanella</taxon>
    </lineage>
</organism>
<gene>
    <name evidence="15" type="ORF">JQC75_15440</name>
</gene>
<keyword evidence="7" id="KW-0547">Nucleotide-binding</keyword>
<keyword evidence="6 12" id="KW-0812">Transmembrane</keyword>
<dbReference type="GO" id="GO:0016301">
    <property type="term" value="F:kinase activity"/>
    <property type="evidence" value="ECO:0007669"/>
    <property type="project" value="UniProtKB-KW"/>
</dbReference>
<evidence type="ECO:0000256" key="4">
    <source>
        <dbReference type="ARBA" id="ARBA00022553"/>
    </source>
</evidence>
<protein>
    <recommendedName>
        <fullName evidence="3">histidine kinase</fullName>
        <ecNumber evidence="3">2.7.13.3</ecNumber>
    </recommendedName>
</protein>
<keyword evidence="11" id="KW-0902">Two-component regulatory system</keyword>
<dbReference type="PANTHER" id="PTHR45436">
    <property type="entry name" value="SENSOR HISTIDINE KINASE YKOH"/>
    <property type="match status" value="1"/>
</dbReference>
<keyword evidence="12" id="KW-0472">Membrane</keyword>
<dbReference type="PROSITE" id="PS50109">
    <property type="entry name" value="HIS_KIN"/>
    <property type="match status" value="1"/>
</dbReference>
<keyword evidence="5" id="KW-0808">Transferase</keyword>
<feature type="transmembrane region" description="Helical" evidence="12">
    <location>
        <begin position="162"/>
        <end position="180"/>
    </location>
</feature>
<accession>A0ABX7G1V3</accession>
<evidence type="ECO:0000256" key="6">
    <source>
        <dbReference type="ARBA" id="ARBA00022692"/>
    </source>
</evidence>
<dbReference type="CDD" id="cd16954">
    <property type="entry name" value="HATPase_PhoQ-like"/>
    <property type="match status" value="1"/>
</dbReference>
<name>A0ABX7G1V3_9GAMM</name>
<dbReference type="CDD" id="cd00082">
    <property type="entry name" value="HisKA"/>
    <property type="match status" value="1"/>
</dbReference>
<dbReference type="Pfam" id="PF02518">
    <property type="entry name" value="HATPase_c"/>
    <property type="match status" value="1"/>
</dbReference>
<dbReference type="EC" id="2.7.13.3" evidence="3"/>
<dbReference type="PROSITE" id="PS50885">
    <property type="entry name" value="HAMP"/>
    <property type="match status" value="1"/>
</dbReference>
<dbReference type="PANTHER" id="PTHR45436:SF5">
    <property type="entry name" value="SENSOR HISTIDINE KINASE TRCS"/>
    <property type="match status" value="1"/>
</dbReference>
<dbReference type="Proteomes" id="UP000596252">
    <property type="component" value="Chromosome"/>
</dbReference>
<evidence type="ECO:0000313" key="16">
    <source>
        <dbReference type="Proteomes" id="UP000596252"/>
    </source>
</evidence>
<dbReference type="InterPro" id="IPR036097">
    <property type="entry name" value="HisK_dim/P_sf"/>
</dbReference>
<dbReference type="SUPFAM" id="SSF55874">
    <property type="entry name" value="ATPase domain of HSP90 chaperone/DNA topoisomerase II/histidine kinase"/>
    <property type="match status" value="1"/>
</dbReference>
<dbReference type="InterPro" id="IPR003594">
    <property type="entry name" value="HATPase_dom"/>
</dbReference>
<evidence type="ECO:0000256" key="1">
    <source>
        <dbReference type="ARBA" id="ARBA00000085"/>
    </source>
</evidence>
<dbReference type="EMBL" id="CP069213">
    <property type="protein sequence ID" value="QRH01235.1"/>
    <property type="molecule type" value="Genomic_DNA"/>
</dbReference>
<feature type="domain" description="Histidine kinase" evidence="13">
    <location>
        <begin position="241"/>
        <end position="445"/>
    </location>
</feature>
<dbReference type="Gene3D" id="1.10.287.130">
    <property type="match status" value="1"/>
</dbReference>
<dbReference type="InterPro" id="IPR005467">
    <property type="entry name" value="His_kinase_dom"/>
</dbReference>
<keyword evidence="4" id="KW-0597">Phosphoprotein</keyword>
<evidence type="ECO:0000256" key="12">
    <source>
        <dbReference type="SAM" id="Phobius"/>
    </source>
</evidence>
<evidence type="ECO:0000256" key="7">
    <source>
        <dbReference type="ARBA" id="ARBA00022741"/>
    </source>
</evidence>
<dbReference type="InterPro" id="IPR003660">
    <property type="entry name" value="HAMP_dom"/>
</dbReference>
<evidence type="ECO:0000259" key="13">
    <source>
        <dbReference type="PROSITE" id="PS50109"/>
    </source>
</evidence>
<evidence type="ECO:0000256" key="11">
    <source>
        <dbReference type="ARBA" id="ARBA00023012"/>
    </source>
</evidence>
<feature type="transmembrane region" description="Helical" evidence="12">
    <location>
        <begin position="9"/>
        <end position="27"/>
    </location>
</feature>
<reference evidence="15 16" key="1">
    <citation type="journal article" date="2012" name="Antonie Van Leeuwenhoek">
        <title>Shewanella litorisediminis sp. nov., a gammaproteobacterium isolated from a tidal flat sediment.</title>
        <authorList>
            <person name="Lee M.H."/>
            <person name="Yoon J.H."/>
        </authorList>
    </citation>
    <scope>NUCLEOTIDE SEQUENCE [LARGE SCALE GENOMIC DNA]</scope>
    <source>
        <strain evidence="15 16">SMK1-12</strain>
    </source>
</reference>
<dbReference type="InterPro" id="IPR036890">
    <property type="entry name" value="HATPase_C_sf"/>
</dbReference>
<evidence type="ECO:0000313" key="15">
    <source>
        <dbReference type="EMBL" id="QRH01235.1"/>
    </source>
</evidence>
<evidence type="ECO:0000256" key="9">
    <source>
        <dbReference type="ARBA" id="ARBA00022840"/>
    </source>
</evidence>
<keyword evidence="16" id="KW-1185">Reference proteome</keyword>
<feature type="domain" description="HAMP" evidence="14">
    <location>
        <begin position="181"/>
        <end position="233"/>
    </location>
</feature>
<evidence type="ECO:0000256" key="2">
    <source>
        <dbReference type="ARBA" id="ARBA00004370"/>
    </source>
</evidence>
<evidence type="ECO:0000259" key="14">
    <source>
        <dbReference type="PROSITE" id="PS50885"/>
    </source>
</evidence>
<dbReference type="InterPro" id="IPR058619">
    <property type="entry name" value="PhoQ/CarS-like_HATPase"/>
</dbReference>
<keyword evidence="8 15" id="KW-0418">Kinase</keyword>
<dbReference type="Gene3D" id="3.30.565.10">
    <property type="entry name" value="Histidine kinase-like ATPase, C-terminal domain"/>
    <property type="match status" value="1"/>
</dbReference>
<proteinExistence type="predicted"/>
<evidence type="ECO:0000256" key="5">
    <source>
        <dbReference type="ARBA" id="ARBA00022679"/>
    </source>
</evidence>
<evidence type="ECO:0000256" key="10">
    <source>
        <dbReference type="ARBA" id="ARBA00022989"/>
    </source>
</evidence>
<comment type="catalytic activity">
    <reaction evidence="1">
        <text>ATP + protein L-histidine = ADP + protein N-phospho-L-histidine.</text>
        <dbReference type="EC" id="2.7.13.3"/>
    </reaction>
</comment>